<dbReference type="Proteomes" id="UP001501476">
    <property type="component" value="Unassembled WGS sequence"/>
</dbReference>
<keyword evidence="2" id="KW-1185">Reference proteome</keyword>
<name>A0ABN0TGG0_9GAMM</name>
<dbReference type="EMBL" id="BAAADG010000004">
    <property type="protein sequence ID" value="GAA0220934.1"/>
    <property type="molecule type" value="Genomic_DNA"/>
</dbReference>
<evidence type="ECO:0000313" key="1">
    <source>
        <dbReference type="EMBL" id="GAA0220934.1"/>
    </source>
</evidence>
<proteinExistence type="predicted"/>
<comment type="caution">
    <text evidence="1">The sequence shown here is derived from an EMBL/GenBank/DDBJ whole genome shotgun (WGS) entry which is preliminary data.</text>
</comment>
<gene>
    <name evidence="1" type="ORF">GCM10008964_10550</name>
</gene>
<evidence type="ECO:0008006" key="3">
    <source>
        <dbReference type="Google" id="ProtNLM"/>
    </source>
</evidence>
<reference evidence="1 2" key="1">
    <citation type="journal article" date="2019" name="Int. J. Syst. Evol. Microbiol.">
        <title>The Global Catalogue of Microorganisms (GCM) 10K type strain sequencing project: providing services to taxonomists for standard genome sequencing and annotation.</title>
        <authorList>
            <consortium name="The Broad Institute Genomics Platform"/>
            <consortium name="The Broad Institute Genome Sequencing Center for Infectious Disease"/>
            <person name="Wu L."/>
            <person name="Ma J."/>
        </authorList>
    </citation>
    <scope>NUCLEOTIDE SEQUENCE [LARGE SCALE GENOMIC DNA]</scope>
    <source>
        <strain evidence="1 2">JCM 6886</strain>
    </source>
</reference>
<dbReference type="RefSeq" id="WP_286304356.1">
    <property type="nucleotide sequence ID" value="NZ_AP027741.1"/>
</dbReference>
<organism evidence="1 2">
    <name type="scientific">Methylophaga marina</name>
    <dbReference type="NCBI Taxonomy" id="45495"/>
    <lineage>
        <taxon>Bacteria</taxon>
        <taxon>Pseudomonadati</taxon>
        <taxon>Pseudomonadota</taxon>
        <taxon>Gammaproteobacteria</taxon>
        <taxon>Thiotrichales</taxon>
        <taxon>Piscirickettsiaceae</taxon>
        <taxon>Methylophaga</taxon>
    </lineage>
</organism>
<sequence length="74" mass="8381">MVKNLDEKLNDGHIIEALDRLHFACVYTDEFLGNHPLIKSVPEFANEITKAAEVLESLYQKIGSIESSKHINIE</sequence>
<protein>
    <recommendedName>
        <fullName evidence="3">HEPN domain-containing protein</fullName>
    </recommendedName>
</protein>
<evidence type="ECO:0000313" key="2">
    <source>
        <dbReference type="Proteomes" id="UP001501476"/>
    </source>
</evidence>
<accession>A0ABN0TGG0</accession>